<keyword evidence="1" id="KW-0472">Membrane</keyword>
<evidence type="ECO:0000313" key="3">
    <source>
        <dbReference type="Proteomes" id="UP000251889"/>
    </source>
</evidence>
<organism evidence="2 3">
    <name type="scientific">Pseudochryseolinea flava</name>
    <dbReference type="NCBI Taxonomy" id="2059302"/>
    <lineage>
        <taxon>Bacteria</taxon>
        <taxon>Pseudomonadati</taxon>
        <taxon>Bacteroidota</taxon>
        <taxon>Cytophagia</taxon>
        <taxon>Cytophagales</taxon>
        <taxon>Fulvivirgaceae</taxon>
        <taxon>Pseudochryseolinea</taxon>
    </lineage>
</organism>
<proteinExistence type="predicted"/>
<dbReference type="OrthoDB" id="997828at2"/>
<protein>
    <submittedName>
        <fullName evidence="2">Uncharacterized protein</fullName>
    </submittedName>
</protein>
<sequence length="98" mass="10855">MQLILIIIVVALVVYILFKAAKVMIKVVAVLVILLAAYFTNPDIDAHRDAAIVKASHEEIELARHDIATKDLKIISFTESPKGIIGVGAFTKVWIFRL</sequence>
<keyword evidence="1" id="KW-1133">Transmembrane helix</keyword>
<evidence type="ECO:0000256" key="1">
    <source>
        <dbReference type="SAM" id="Phobius"/>
    </source>
</evidence>
<reference evidence="2 3" key="1">
    <citation type="submission" date="2018-06" db="EMBL/GenBank/DDBJ databases">
        <title>Chryseolinea flavus sp. nov., a member of the phylum Bacteroidetes isolated from soil.</title>
        <authorList>
            <person name="Li Y."/>
            <person name="Wang J."/>
        </authorList>
    </citation>
    <scope>NUCLEOTIDE SEQUENCE [LARGE SCALE GENOMIC DNA]</scope>
    <source>
        <strain evidence="2 3">SDU1-6</strain>
    </source>
</reference>
<dbReference type="AlphaFoldDB" id="A0A364Y4G9"/>
<keyword evidence="1" id="KW-0812">Transmembrane</keyword>
<dbReference type="EMBL" id="QMFY01000006">
    <property type="protein sequence ID" value="RAW00705.1"/>
    <property type="molecule type" value="Genomic_DNA"/>
</dbReference>
<feature type="transmembrane region" description="Helical" evidence="1">
    <location>
        <begin position="6"/>
        <end position="39"/>
    </location>
</feature>
<evidence type="ECO:0000313" key="2">
    <source>
        <dbReference type="EMBL" id="RAW00705.1"/>
    </source>
</evidence>
<keyword evidence="3" id="KW-1185">Reference proteome</keyword>
<dbReference type="Proteomes" id="UP000251889">
    <property type="component" value="Unassembled WGS sequence"/>
</dbReference>
<accession>A0A364Y4G9</accession>
<gene>
    <name evidence="2" type="ORF">DQQ10_14060</name>
</gene>
<comment type="caution">
    <text evidence="2">The sequence shown here is derived from an EMBL/GenBank/DDBJ whole genome shotgun (WGS) entry which is preliminary data.</text>
</comment>
<name>A0A364Y4G9_9BACT</name>
<dbReference type="RefSeq" id="WP_112747506.1">
    <property type="nucleotide sequence ID" value="NZ_QMFY01000006.1"/>
</dbReference>